<dbReference type="EMBL" id="CAID01000017">
    <property type="protein sequence ID" value="CEG00566.1"/>
    <property type="molecule type" value="Genomic_DNA"/>
</dbReference>
<feature type="transmembrane region" description="Helical" evidence="5">
    <location>
        <begin position="154"/>
        <end position="174"/>
    </location>
</feature>
<dbReference type="KEGG" id="ota:OT_ostta17g01210"/>
<evidence type="ECO:0000259" key="6">
    <source>
        <dbReference type="Pfam" id="PF03151"/>
    </source>
</evidence>
<dbReference type="RefSeq" id="XP_022840448.1">
    <property type="nucleotide sequence ID" value="XM_022984281.1"/>
</dbReference>
<keyword evidence="4 5" id="KW-0472">Membrane</keyword>
<feature type="transmembrane region" description="Helical" evidence="5">
    <location>
        <begin position="186"/>
        <end position="205"/>
    </location>
</feature>
<keyword evidence="3 5" id="KW-1133">Transmembrane helix</keyword>
<feature type="transmembrane region" description="Helical" evidence="5">
    <location>
        <begin position="253"/>
        <end position="274"/>
    </location>
</feature>
<name>A0A096P8J5_OSTTA</name>
<evidence type="ECO:0000313" key="7">
    <source>
        <dbReference type="EMBL" id="CEG00566.1"/>
    </source>
</evidence>
<evidence type="ECO:0000256" key="4">
    <source>
        <dbReference type="ARBA" id="ARBA00023136"/>
    </source>
</evidence>
<evidence type="ECO:0000256" key="5">
    <source>
        <dbReference type="SAM" id="Phobius"/>
    </source>
</evidence>
<dbReference type="GeneID" id="9831308"/>
<dbReference type="OrthoDB" id="5547497at2759"/>
<evidence type="ECO:0000256" key="1">
    <source>
        <dbReference type="ARBA" id="ARBA00004141"/>
    </source>
</evidence>
<comment type="caution">
    <text evidence="7">The sequence shown here is derived from an EMBL/GenBank/DDBJ whole genome shotgun (WGS) entry which is preliminary data.</text>
</comment>
<dbReference type="PANTHER" id="PTHR11132">
    <property type="entry name" value="SOLUTE CARRIER FAMILY 35"/>
    <property type="match status" value="1"/>
</dbReference>
<gene>
    <name evidence="7" type="ORF">OT_ostta17g01210</name>
</gene>
<reference evidence="7 8" key="2">
    <citation type="journal article" date="2014" name="BMC Genomics">
        <title>An improved genome of the model marine alga Ostreococcus tauri unfolds by assessing Illumina de novo assemblies.</title>
        <authorList>
            <person name="Blanc-Mathieu R."/>
            <person name="Verhelst B."/>
            <person name="Derelle E."/>
            <person name="Rombauts S."/>
            <person name="Bouget F.Y."/>
            <person name="Carre I."/>
            <person name="Chateau A."/>
            <person name="Eyre-Walker A."/>
            <person name="Grimsley N."/>
            <person name="Moreau H."/>
            <person name="Piegu B."/>
            <person name="Rivals E."/>
            <person name="Schackwitz W."/>
            <person name="Van de Peer Y."/>
            <person name="Piganeau G."/>
        </authorList>
    </citation>
    <scope>NUCLEOTIDE SEQUENCE [LARGE SCALE GENOMIC DNA]</scope>
    <source>
        <strain evidence="8">OTTH 0595 / CCAP 157/2 / RCC745</strain>
    </source>
</reference>
<feature type="transmembrane region" description="Helical" evidence="5">
    <location>
        <begin position="225"/>
        <end position="246"/>
    </location>
</feature>
<feature type="domain" description="Sugar phosphate transporter" evidence="6">
    <location>
        <begin position="24"/>
        <end position="296"/>
    </location>
</feature>
<feature type="transmembrane region" description="Helical" evidence="5">
    <location>
        <begin position="12"/>
        <end position="32"/>
    </location>
</feature>
<feature type="transmembrane region" description="Helical" evidence="5">
    <location>
        <begin position="44"/>
        <end position="63"/>
    </location>
</feature>
<dbReference type="InterPro" id="IPR004853">
    <property type="entry name" value="Sugar_P_trans_dom"/>
</dbReference>
<dbReference type="FunCoup" id="A0A096P8J5">
    <property type="interactions" value="1284"/>
</dbReference>
<evidence type="ECO:0000313" key="8">
    <source>
        <dbReference type="Proteomes" id="UP000009170"/>
    </source>
</evidence>
<keyword evidence="8" id="KW-1185">Reference proteome</keyword>
<feature type="transmembrane region" description="Helical" evidence="5">
    <location>
        <begin position="127"/>
        <end position="148"/>
    </location>
</feature>
<dbReference type="InterPro" id="IPR037185">
    <property type="entry name" value="EmrE-like"/>
</dbReference>
<accession>A0A096P8J5</accession>
<evidence type="ECO:0000256" key="3">
    <source>
        <dbReference type="ARBA" id="ARBA00022989"/>
    </source>
</evidence>
<dbReference type="SUPFAM" id="SSF103481">
    <property type="entry name" value="Multidrug resistance efflux transporter EmrE"/>
    <property type="match status" value="1"/>
</dbReference>
<dbReference type="InParanoid" id="A0A096P8J5"/>
<dbReference type="GO" id="GO:0016020">
    <property type="term" value="C:membrane"/>
    <property type="evidence" value="ECO:0007669"/>
    <property type="project" value="UniProtKB-SubCell"/>
</dbReference>
<feature type="transmembrane region" description="Helical" evidence="5">
    <location>
        <begin position="280"/>
        <end position="299"/>
    </location>
</feature>
<evidence type="ECO:0000256" key="2">
    <source>
        <dbReference type="ARBA" id="ARBA00022692"/>
    </source>
</evidence>
<organism evidence="7 8">
    <name type="scientific">Ostreococcus tauri</name>
    <name type="common">Marine green alga</name>
    <dbReference type="NCBI Taxonomy" id="70448"/>
    <lineage>
        <taxon>Eukaryota</taxon>
        <taxon>Viridiplantae</taxon>
        <taxon>Chlorophyta</taxon>
        <taxon>Mamiellophyceae</taxon>
        <taxon>Mamiellales</taxon>
        <taxon>Bathycoccaceae</taxon>
        <taxon>Ostreococcus</taxon>
    </lineage>
</organism>
<sequence>MGDDADDRSGGVSAVSALSLSVVSSVSLVIVNKRLISEYGFREVTFLTAMHMVLTGLVLRFASKMGYFERKPVARGEVIKFGILNSASVALLNLSLGFNSIGFYQMTKLSIIPVTVGLQMMYFNKKFSAGVKMSLMVLIFGVGVSTVTDVQLNATGAVLGALSVITTSLGQILTGSLQQKLGLSSTQLLCASAPWMALTLAVLAPPVDGALNGGDLLKANYPPEVLTIAAISCALAIAVNFATFAVIGKCSAVTYQVVGHLKTILILSFGFVVFGDPLVAKNILGIALALVGMVLYARAELRDRAAAARAAVEDDATRAKASA</sequence>
<comment type="subcellular location">
    <subcellularLocation>
        <location evidence="1">Membrane</location>
        <topology evidence="1">Multi-pass membrane protein</topology>
    </subcellularLocation>
</comment>
<proteinExistence type="predicted"/>
<keyword evidence="2 5" id="KW-0812">Transmembrane</keyword>
<dbReference type="Proteomes" id="UP000009170">
    <property type="component" value="Unassembled WGS sequence"/>
</dbReference>
<reference evidence="8" key="1">
    <citation type="journal article" date="2006" name="Proc. Natl. Acad. Sci. U.S.A.">
        <title>Genome analysis of the smallest free-living eukaryote Ostreococcus tauri unveils many unique features.</title>
        <authorList>
            <person name="Derelle E."/>
            <person name="Ferraz C."/>
            <person name="Rombauts S."/>
            <person name="Rouze P."/>
            <person name="Worden A.Z."/>
            <person name="Robbens S."/>
            <person name="Partensky F."/>
            <person name="Degroeve S."/>
            <person name="Echeynie S."/>
            <person name="Cooke R."/>
            <person name="Saeys Y."/>
            <person name="Wuyts J."/>
            <person name="Jabbari K."/>
            <person name="Bowler C."/>
            <person name="Panaud O."/>
            <person name="Piegu B."/>
            <person name="Ball S.G."/>
            <person name="Ral J.-P."/>
            <person name="Bouget F.-Y."/>
            <person name="Piganeau G."/>
            <person name="De Baets B."/>
            <person name="Picard A."/>
            <person name="Delseny M."/>
            <person name="Demaille J."/>
            <person name="Van de Peer Y."/>
            <person name="Moreau H."/>
        </authorList>
    </citation>
    <scope>NUCLEOTIDE SEQUENCE [LARGE SCALE GENOMIC DNA]</scope>
    <source>
        <strain evidence="8">OTTH 0595 / CCAP 157/2 / RCC745</strain>
    </source>
</reference>
<dbReference type="Pfam" id="PF03151">
    <property type="entry name" value="TPT"/>
    <property type="match status" value="1"/>
</dbReference>
<protein>
    <submittedName>
        <fullName evidence="7">Triose-phosphate transporter domain</fullName>
    </submittedName>
</protein>
<dbReference type="InterPro" id="IPR050186">
    <property type="entry name" value="TPT_transporter"/>
</dbReference>
<dbReference type="AlphaFoldDB" id="A0A096P8J5"/>
<feature type="transmembrane region" description="Helical" evidence="5">
    <location>
        <begin position="83"/>
        <end position="106"/>
    </location>
</feature>